<feature type="signal peptide" evidence="1">
    <location>
        <begin position="1"/>
        <end position="15"/>
    </location>
</feature>
<organism evidence="2">
    <name type="scientific">Rhipicephalus microplus</name>
    <name type="common">Cattle tick</name>
    <name type="synonym">Boophilus microplus</name>
    <dbReference type="NCBI Taxonomy" id="6941"/>
    <lineage>
        <taxon>Eukaryota</taxon>
        <taxon>Metazoa</taxon>
        <taxon>Ecdysozoa</taxon>
        <taxon>Arthropoda</taxon>
        <taxon>Chelicerata</taxon>
        <taxon>Arachnida</taxon>
        <taxon>Acari</taxon>
        <taxon>Parasitiformes</taxon>
        <taxon>Ixodida</taxon>
        <taxon>Ixodoidea</taxon>
        <taxon>Ixodidae</taxon>
        <taxon>Rhipicephalinae</taxon>
        <taxon>Rhipicephalus</taxon>
        <taxon>Boophilus</taxon>
    </lineage>
</organism>
<feature type="chain" id="PRO_5026700367" evidence="1">
    <location>
        <begin position="16"/>
        <end position="69"/>
    </location>
</feature>
<keyword evidence="1" id="KW-0732">Signal</keyword>
<name>A0A6M2DBU7_RHIMP</name>
<proteinExistence type="predicted"/>
<sequence>MFCFFFFFFSKVALSGSNENNNFYNRVSQTNNIYTHVYACDMYSRVKIYICIYTRELCERNSSSSCLCI</sequence>
<protein>
    <submittedName>
        <fullName evidence="2">Putative secreted protein</fullName>
    </submittedName>
</protein>
<reference evidence="2" key="1">
    <citation type="submission" date="2019-09" db="EMBL/GenBank/DDBJ databases">
        <title>Organ-specific transcriptomic study of the physiology of the cattle tick, Rhipicephalus microplus.</title>
        <authorList>
            <person name="Tirloni L."/>
            <person name="Braz G."/>
            <person name="Gandara A.C.P."/>
            <person name="Sabadin G.A."/>
            <person name="da Silva R.M."/>
            <person name="Guizzo M.G."/>
            <person name="Machado J.A."/>
            <person name="Costa E.P."/>
            <person name="Gomes H.F."/>
            <person name="Moraes J."/>
            <person name="Mota M.B.S."/>
            <person name="Mesquita R.D."/>
            <person name="Alvarenga P.H."/>
            <person name="Alves F."/>
            <person name="Seixas A."/>
            <person name="da Fonseca R.N."/>
            <person name="Fogaca A."/>
            <person name="Logullo C."/>
            <person name="Tanaka A."/>
            <person name="Daffre S."/>
            <person name="Termignoni C."/>
            <person name="Vaz I.S.Jr."/>
            <person name="Oliveira P.L."/>
            <person name="Ribeiro J.M."/>
        </authorList>
    </citation>
    <scope>NUCLEOTIDE SEQUENCE</scope>
    <source>
        <strain evidence="2">Porto Alegre</strain>
    </source>
</reference>
<dbReference type="EMBL" id="GHWJ01010832">
    <property type="protein sequence ID" value="NOV43569.1"/>
    <property type="molecule type" value="Transcribed_RNA"/>
</dbReference>
<dbReference type="AlphaFoldDB" id="A0A6M2DBU7"/>
<accession>A0A6M2DBU7</accession>
<evidence type="ECO:0000313" key="2">
    <source>
        <dbReference type="EMBL" id="NOV43569.1"/>
    </source>
</evidence>
<evidence type="ECO:0000256" key="1">
    <source>
        <dbReference type="SAM" id="SignalP"/>
    </source>
</evidence>